<dbReference type="GO" id="GO:0005739">
    <property type="term" value="C:mitochondrion"/>
    <property type="evidence" value="ECO:0007669"/>
    <property type="project" value="UniProtKB-SubCell"/>
</dbReference>
<gene>
    <name evidence="4" type="primary">cmc1</name>
</gene>
<evidence type="ECO:0000256" key="3">
    <source>
        <dbReference type="RuleBase" id="RU364104"/>
    </source>
</evidence>
<dbReference type="Pfam" id="PF08583">
    <property type="entry name" value="Cmc1"/>
    <property type="match status" value="1"/>
</dbReference>
<name>A0A8C2Z0P0_CYCLU</name>
<evidence type="ECO:0000256" key="2">
    <source>
        <dbReference type="ARBA" id="ARBA00023157"/>
    </source>
</evidence>
<comment type="subcellular location">
    <subcellularLocation>
        <location evidence="3">Mitochondrion</location>
    </subcellularLocation>
</comment>
<dbReference type="CTD" id="152100"/>
<dbReference type="OrthoDB" id="6224010at2759"/>
<dbReference type="RefSeq" id="XP_034410117.1">
    <property type="nucleotide sequence ID" value="XM_034554226.1"/>
</dbReference>
<reference evidence="4" key="2">
    <citation type="submission" date="2025-09" db="UniProtKB">
        <authorList>
            <consortium name="Ensembl"/>
        </authorList>
    </citation>
    <scope>IDENTIFICATION</scope>
</reference>
<dbReference type="AlphaFoldDB" id="A0A8C2Z0P0"/>
<accession>A0A8C2Z0P0</accession>
<dbReference type="PANTHER" id="PTHR22977:SF5">
    <property type="entry name" value="COX ASSEMBLY MITOCHONDRIAL PROTEIN HOMOLOG"/>
    <property type="match status" value="1"/>
</dbReference>
<dbReference type="KEGG" id="clum:117745716"/>
<dbReference type="GeneID" id="117745716"/>
<keyword evidence="2" id="KW-1015">Disulfide bond</keyword>
<comment type="similarity">
    <text evidence="1 3">Belongs to the CMC family.</text>
</comment>
<protein>
    <recommendedName>
        <fullName evidence="3">COX assembly mitochondrial protein</fullName>
    </recommendedName>
</protein>
<dbReference type="PANTHER" id="PTHR22977">
    <property type="entry name" value="COX ASSEMBLY MITOCHONDRIAL PROTEIN"/>
    <property type="match status" value="1"/>
</dbReference>
<proteinExistence type="inferred from homology"/>
<keyword evidence="3" id="KW-0496">Mitochondrion</keyword>
<sequence>MTNIATMEAAANTEEIQLRHVEKDVLIPKMMREKAKELCVEKVQAFNHCCKDTGFLMVLKCREQNAALKECLTIHYRDPLFFEQCKQEYIKEKLEFERTGIATKNRKQKLPASM</sequence>
<dbReference type="Proteomes" id="UP000694565">
    <property type="component" value="Unplaced"/>
</dbReference>
<dbReference type="InterPro" id="IPR013892">
    <property type="entry name" value="Cyt_c_biogenesis_Cmc1-like"/>
</dbReference>
<keyword evidence="5" id="KW-1185">Reference proteome</keyword>
<organism evidence="4 5">
    <name type="scientific">Cyclopterus lumpus</name>
    <name type="common">Lumpsucker</name>
    <dbReference type="NCBI Taxonomy" id="8103"/>
    <lineage>
        <taxon>Eukaryota</taxon>
        <taxon>Metazoa</taxon>
        <taxon>Chordata</taxon>
        <taxon>Craniata</taxon>
        <taxon>Vertebrata</taxon>
        <taxon>Euteleostomi</taxon>
        <taxon>Actinopterygii</taxon>
        <taxon>Neopterygii</taxon>
        <taxon>Teleostei</taxon>
        <taxon>Neoteleostei</taxon>
        <taxon>Acanthomorphata</taxon>
        <taxon>Eupercaria</taxon>
        <taxon>Perciformes</taxon>
        <taxon>Cottioidei</taxon>
        <taxon>Cottales</taxon>
        <taxon>Cyclopteridae</taxon>
        <taxon>Cyclopterus</taxon>
    </lineage>
</organism>
<evidence type="ECO:0000313" key="5">
    <source>
        <dbReference type="Proteomes" id="UP000694565"/>
    </source>
</evidence>
<evidence type="ECO:0000313" key="4">
    <source>
        <dbReference type="Ensembl" id="ENSCLMP00005011321.1"/>
    </source>
</evidence>
<dbReference type="GeneTree" id="ENSGT00940000166989"/>
<reference evidence="4" key="1">
    <citation type="submission" date="2025-08" db="UniProtKB">
        <authorList>
            <consortium name="Ensembl"/>
        </authorList>
    </citation>
    <scope>IDENTIFICATION</scope>
</reference>
<dbReference type="Ensembl" id="ENSCLMT00005012192.1">
    <property type="protein sequence ID" value="ENSCLMP00005011321.1"/>
    <property type="gene ID" value="ENSCLMG00005006158.1"/>
</dbReference>
<evidence type="ECO:0000256" key="1">
    <source>
        <dbReference type="ARBA" id="ARBA00007347"/>
    </source>
</evidence>